<protein>
    <recommendedName>
        <fullName evidence="3 7">Alpha-galactosidase</fullName>
        <ecNumber evidence="3 7">3.2.1.22</ecNumber>
    </recommendedName>
    <alternativeName>
        <fullName evidence="7">Melibiase</fullName>
    </alternativeName>
</protein>
<evidence type="ECO:0000256" key="7">
    <source>
        <dbReference type="RuleBase" id="RU361168"/>
    </source>
</evidence>
<dbReference type="OrthoDB" id="5795902at2759"/>
<dbReference type="Gene3D" id="3.20.20.70">
    <property type="entry name" value="Aldolase class I"/>
    <property type="match status" value="1"/>
</dbReference>
<dbReference type="Gene3D" id="2.60.120.260">
    <property type="entry name" value="Galactose-binding domain-like"/>
    <property type="match status" value="1"/>
</dbReference>
<dbReference type="Pfam" id="PF16499">
    <property type="entry name" value="Melibiase_2"/>
    <property type="match status" value="1"/>
</dbReference>
<keyword evidence="5 7" id="KW-0378">Hydrolase</keyword>
<feature type="chain" id="PRO_5008058032" description="Alpha-galactosidase" evidence="8">
    <location>
        <begin position="18"/>
        <end position="540"/>
    </location>
</feature>
<dbReference type="FunFam" id="3.20.20.70:FF:000197">
    <property type="entry name" value="Alpha-galactosidase"/>
    <property type="match status" value="1"/>
</dbReference>
<dbReference type="GO" id="GO:0004557">
    <property type="term" value="F:alpha-galactosidase activity"/>
    <property type="evidence" value="ECO:0007669"/>
    <property type="project" value="UniProtKB-EC"/>
</dbReference>
<dbReference type="SUPFAM" id="SSF51445">
    <property type="entry name" value="(Trans)glycosidases"/>
    <property type="match status" value="1"/>
</dbReference>
<accession>A0A177CDD4</accession>
<dbReference type="InterPro" id="IPR013780">
    <property type="entry name" value="Glyco_hydro_b"/>
</dbReference>
<keyword evidence="4 8" id="KW-0732">Signal</keyword>
<dbReference type="InterPro" id="IPR017853">
    <property type="entry name" value="GH"/>
</dbReference>
<dbReference type="PRINTS" id="PR00740">
    <property type="entry name" value="GLHYDRLASE27"/>
</dbReference>
<evidence type="ECO:0000256" key="8">
    <source>
        <dbReference type="SAM" id="SignalP"/>
    </source>
</evidence>
<dbReference type="InterPro" id="IPR002241">
    <property type="entry name" value="Glyco_hydro_27"/>
</dbReference>
<evidence type="ECO:0000313" key="10">
    <source>
        <dbReference type="EMBL" id="OAG05653.1"/>
    </source>
</evidence>
<organism evidence="10 11">
    <name type="scientific">Paraphaeosphaeria sporulosa</name>
    <dbReference type="NCBI Taxonomy" id="1460663"/>
    <lineage>
        <taxon>Eukaryota</taxon>
        <taxon>Fungi</taxon>
        <taxon>Dikarya</taxon>
        <taxon>Ascomycota</taxon>
        <taxon>Pezizomycotina</taxon>
        <taxon>Dothideomycetes</taxon>
        <taxon>Pleosporomycetidae</taxon>
        <taxon>Pleosporales</taxon>
        <taxon>Massarineae</taxon>
        <taxon>Didymosphaeriaceae</taxon>
        <taxon>Paraphaeosphaeria</taxon>
    </lineage>
</organism>
<dbReference type="GO" id="GO:0005975">
    <property type="term" value="P:carbohydrate metabolic process"/>
    <property type="evidence" value="ECO:0007669"/>
    <property type="project" value="InterPro"/>
</dbReference>
<dbReference type="PANTHER" id="PTHR11452:SF75">
    <property type="entry name" value="ALPHA-GALACTOSIDASE MEL1"/>
    <property type="match status" value="1"/>
</dbReference>
<proteinExistence type="inferred from homology"/>
<dbReference type="Proteomes" id="UP000077069">
    <property type="component" value="Unassembled WGS sequence"/>
</dbReference>
<dbReference type="GeneID" id="28764368"/>
<dbReference type="RefSeq" id="XP_018036018.1">
    <property type="nucleotide sequence ID" value="XM_018180882.1"/>
</dbReference>
<name>A0A177CDD4_9PLEO</name>
<keyword evidence="7" id="KW-1015">Disulfide bond</keyword>
<evidence type="ECO:0000256" key="2">
    <source>
        <dbReference type="ARBA" id="ARBA00009743"/>
    </source>
</evidence>
<feature type="signal peptide" evidence="8">
    <location>
        <begin position="1"/>
        <end position="17"/>
    </location>
</feature>
<dbReference type="Gene3D" id="2.60.40.1180">
    <property type="entry name" value="Golgi alpha-mannosidase II"/>
    <property type="match status" value="1"/>
</dbReference>
<dbReference type="AlphaFoldDB" id="A0A177CDD4"/>
<evidence type="ECO:0000256" key="4">
    <source>
        <dbReference type="ARBA" id="ARBA00022729"/>
    </source>
</evidence>
<evidence type="ECO:0000256" key="5">
    <source>
        <dbReference type="ARBA" id="ARBA00022801"/>
    </source>
</evidence>
<dbReference type="EC" id="3.2.1.22" evidence="3 7"/>
<evidence type="ECO:0000256" key="1">
    <source>
        <dbReference type="ARBA" id="ARBA00001255"/>
    </source>
</evidence>
<dbReference type="InterPro" id="IPR013785">
    <property type="entry name" value="Aldolase_TIM"/>
</dbReference>
<dbReference type="InParanoid" id="A0A177CDD4"/>
<evidence type="ECO:0000256" key="6">
    <source>
        <dbReference type="ARBA" id="ARBA00023295"/>
    </source>
</evidence>
<dbReference type="EMBL" id="KV441552">
    <property type="protein sequence ID" value="OAG05653.1"/>
    <property type="molecule type" value="Genomic_DNA"/>
</dbReference>
<evidence type="ECO:0000313" key="11">
    <source>
        <dbReference type="Proteomes" id="UP000077069"/>
    </source>
</evidence>
<gene>
    <name evidence="10" type="ORF">CC84DRAFT_1186837</name>
</gene>
<evidence type="ECO:0000259" key="9">
    <source>
        <dbReference type="Pfam" id="PF17801"/>
    </source>
</evidence>
<dbReference type="PANTHER" id="PTHR11452">
    <property type="entry name" value="ALPHA-GALACTOSIDASE/ALPHA-N-ACETYLGALACTOSAMINIDASE"/>
    <property type="match status" value="1"/>
</dbReference>
<dbReference type="Pfam" id="PF17801">
    <property type="entry name" value="Melibiase_C"/>
    <property type="match status" value="1"/>
</dbReference>
<dbReference type="InterPro" id="IPR041233">
    <property type="entry name" value="Melibiase_C"/>
</dbReference>
<dbReference type="SUPFAM" id="SSF51011">
    <property type="entry name" value="Glycosyl hydrolase domain"/>
    <property type="match status" value="1"/>
</dbReference>
<sequence>MYPLSLLLLGWTSSVSAKSLKSPTPPMGWNTYNAYNCNPSEQKVQLNAQGLVDLGLNKLGYNIVTPDCGWNANSRDSSNKLQWNTTLFPSGGKALGDYLHGLGLKFGLYSGAGYLQCGSTVIPGSLGYEDIDAQSFSSWGGDSLKYDNCYATSKTTMVDSDSAEAKSPARFQKMATSLESVDRSFQYFICQWGIGENVGEWASKIGNTWRMSNDIYNAWRSIWRITNQVVPYWRNTRPGAFPDMDMLLVGLNVLSAEEERFHFGMWAINKSPLMLGGILDSKLSKTSLAIMSNKEVIAINQDSLAKQAQLVRRYTVEEWDVWLGELSGSRKVIGIANWRNQSQIVSVDLTSLGILSATVRDVWAAKEAGKLSGTQTVNLAAHELKLWVLSNITTANTPTSTYYQAASARLAGGSSVSTCSSGDCLPAGKKVGNIASGASVTFDSVSAKRTKAVVGVDFINYDYAFTTAWDWGSNTRNMTIAVNGGSAKRWAFPLSGEDWYETGRLNVEIDGLKVGSGNSIVFGNFGTAYAPDLVGIEVFG</sequence>
<dbReference type="STRING" id="1460663.A0A177CDD4"/>
<feature type="domain" description="Alpha galactosidase C-terminal" evidence="9">
    <location>
        <begin position="318"/>
        <end position="389"/>
    </location>
</feature>
<comment type="similarity">
    <text evidence="2 7">Belongs to the glycosyl hydrolase 27 family.</text>
</comment>
<evidence type="ECO:0000256" key="3">
    <source>
        <dbReference type="ARBA" id="ARBA00012755"/>
    </source>
</evidence>
<reference evidence="10 11" key="1">
    <citation type="submission" date="2016-05" db="EMBL/GenBank/DDBJ databases">
        <title>Comparative analysis of secretome profiles of manganese(II)-oxidizing ascomycete fungi.</title>
        <authorList>
            <consortium name="DOE Joint Genome Institute"/>
            <person name="Zeiner C.A."/>
            <person name="Purvine S.O."/>
            <person name="Zink E.M."/>
            <person name="Wu S."/>
            <person name="Pasa-Tolic L."/>
            <person name="Chaput D.L."/>
            <person name="Haridas S."/>
            <person name="Grigoriev I.V."/>
            <person name="Santelli C.M."/>
            <person name="Hansel C.M."/>
        </authorList>
    </citation>
    <scope>NUCLEOTIDE SEQUENCE [LARGE SCALE GENOMIC DNA]</scope>
    <source>
        <strain evidence="10 11">AP3s5-JAC2a</strain>
    </source>
</reference>
<comment type="catalytic activity">
    <reaction evidence="1 7">
        <text>Hydrolysis of terminal, non-reducing alpha-D-galactose residues in alpha-D-galactosides, including galactose oligosaccharides, galactomannans and galactolipids.</text>
        <dbReference type="EC" id="3.2.1.22"/>
    </reaction>
</comment>
<keyword evidence="6 7" id="KW-0326">Glycosidase</keyword>
<dbReference type="CDD" id="cd14792">
    <property type="entry name" value="GH27"/>
    <property type="match status" value="1"/>
</dbReference>
<keyword evidence="11" id="KW-1185">Reference proteome</keyword>
<dbReference type="CDD" id="cd04081">
    <property type="entry name" value="CBM35_galactosidase-like"/>
    <property type="match status" value="1"/>
</dbReference>